<evidence type="ECO:0000256" key="4">
    <source>
        <dbReference type="RuleBase" id="RU367022"/>
    </source>
</evidence>
<comment type="similarity">
    <text evidence="4">Belongs to the copper transporter (Ctr) (TC 1.A.56) family. SLC31A subfamily.</text>
</comment>
<keyword evidence="4" id="KW-0187">Copper transport</keyword>
<dbReference type="PANTHER" id="PTHR12483">
    <property type="entry name" value="SOLUTE CARRIER FAMILY 31 COPPER TRANSPORTERS"/>
    <property type="match status" value="1"/>
</dbReference>
<feature type="transmembrane region" description="Helical" evidence="4">
    <location>
        <begin position="162"/>
        <end position="182"/>
    </location>
</feature>
<dbReference type="STRING" id="1081102.A0A162MN23"/>
<dbReference type="AlphaFoldDB" id="A0A162MN23"/>
<evidence type="ECO:0000313" key="6">
    <source>
        <dbReference type="Proteomes" id="UP000076874"/>
    </source>
</evidence>
<protein>
    <recommendedName>
        <fullName evidence="4">Copper transport protein</fullName>
    </recommendedName>
</protein>
<evidence type="ECO:0000313" key="5">
    <source>
        <dbReference type="EMBL" id="OAA64370.1"/>
    </source>
</evidence>
<gene>
    <name evidence="5" type="ORF">SPI_03017</name>
</gene>
<accession>A0A162MN23</accession>
<dbReference type="GO" id="GO:0005886">
    <property type="term" value="C:plasma membrane"/>
    <property type="evidence" value="ECO:0007669"/>
    <property type="project" value="TreeGrafter"/>
</dbReference>
<dbReference type="OrthoDB" id="73901at2759"/>
<evidence type="ECO:0000256" key="3">
    <source>
        <dbReference type="ARBA" id="ARBA00023136"/>
    </source>
</evidence>
<comment type="caution">
    <text evidence="5">The sequence shown here is derived from an EMBL/GenBank/DDBJ whole genome shotgun (WGS) entry which is preliminary data.</text>
</comment>
<dbReference type="InterPro" id="IPR007274">
    <property type="entry name" value="Cop_transporter"/>
</dbReference>
<dbReference type="Pfam" id="PF04145">
    <property type="entry name" value="Ctr"/>
    <property type="match status" value="1"/>
</dbReference>
<keyword evidence="3 4" id="KW-0472">Membrane</keyword>
<dbReference type="Proteomes" id="UP000076874">
    <property type="component" value="Unassembled WGS sequence"/>
</dbReference>
<proteinExistence type="inferred from homology"/>
<reference evidence="5 6" key="1">
    <citation type="journal article" date="2016" name="Genome Biol. Evol.">
        <title>Divergent and convergent evolution of fungal pathogenicity.</title>
        <authorList>
            <person name="Shang Y."/>
            <person name="Xiao G."/>
            <person name="Zheng P."/>
            <person name="Cen K."/>
            <person name="Zhan S."/>
            <person name="Wang C."/>
        </authorList>
    </citation>
    <scope>NUCLEOTIDE SEQUENCE [LARGE SCALE GENOMIC DNA]</scope>
    <source>
        <strain evidence="5 6">RCEF 264</strain>
    </source>
</reference>
<feature type="transmembrane region" description="Helical" evidence="4">
    <location>
        <begin position="44"/>
        <end position="64"/>
    </location>
</feature>
<dbReference type="PANTHER" id="PTHR12483:SF120">
    <property type="entry name" value="HIGH-AFFINITY COPPER TRANSPORTER CTRA2"/>
    <property type="match status" value="1"/>
</dbReference>
<name>A0A162MN23_9HYPO</name>
<evidence type="ECO:0000256" key="2">
    <source>
        <dbReference type="ARBA" id="ARBA00022989"/>
    </source>
</evidence>
<keyword evidence="2 4" id="KW-1133">Transmembrane helix</keyword>
<comment type="subcellular location">
    <subcellularLocation>
        <location evidence="4">Membrane</location>
        <topology evidence="4">Multi-pass membrane protein</topology>
    </subcellularLocation>
</comment>
<keyword evidence="4" id="KW-0406">Ion transport</keyword>
<keyword evidence="4" id="KW-0813">Transport</keyword>
<feature type="transmembrane region" description="Helical" evidence="4">
    <location>
        <begin position="138"/>
        <end position="156"/>
    </location>
</feature>
<organism evidence="5 6">
    <name type="scientific">Niveomyces insectorum RCEF 264</name>
    <dbReference type="NCBI Taxonomy" id="1081102"/>
    <lineage>
        <taxon>Eukaryota</taxon>
        <taxon>Fungi</taxon>
        <taxon>Dikarya</taxon>
        <taxon>Ascomycota</taxon>
        <taxon>Pezizomycotina</taxon>
        <taxon>Sordariomycetes</taxon>
        <taxon>Hypocreomycetidae</taxon>
        <taxon>Hypocreales</taxon>
        <taxon>Cordycipitaceae</taxon>
        <taxon>Niveomyces</taxon>
    </lineage>
</organism>
<dbReference type="GO" id="GO:0005375">
    <property type="term" value="F:copper ion transmembrane transporter activity"/>
    <property type="evidence" value="ECO:0007669"/>
    <property type="project" value="UniProtKB-UniRule"/>
</dbReference>
<keyword evidence="6" id="KW-1185">Reference proteome</keyword>
<sequence length="186" mass="20463">MDMNGMDMGGADGSSSSSGSMMSVFFTATNTALYSMRWTPASTGAYAGTCIFLIVLSVVFRLLMAFKARVESRWLDDELARRYVVVAGKPTLSQQISQDSTAKRMILTENGIEEDVMVLKKRHTHVRPWRMSVDPLRALLDTVLAGVGYLLMIAVMSMNVGYFLSILGGTFLGSVLVGRYVILMDH</sequence>
<dbReference type="EMBL" id="AZHD01000004">
    <property type="protein sequence ID" value="OAA64370.1"/>
    <property type="molecule type" value="Genomic_DNA"/>
</dbReference>
<keyword evidence="4" id="KW-0186">Copper</keyword>
<keyword evidence="1 4" id="KW-0812">Transmembrane</keyword>
<evidence type="ECO:0000256" key="1">
    <source>
        <dbReference type="ARBA" id="ARBA00022692"/>
    </source>
</evidence>